<proteinExistence type="predicted"/>
<reference evidence="2" key="1">
    <citation type="submission" date="2021-02" db="EMBL/GenBank/DDBJ databases">
        <authorList>
            <person name="Dougan E. K."/>
            <person name="Rhodes N."/>
            <person name="Thang M."/>
            <person name="Chan C."/>
        </authorList>
    </citation>
    <scope>NUCLEOTIDE SEQUENCE</scope>
</reference>
<organism evidence="2 3">
    <name type="scientific">Polarella glacialis</name>
    <name type="common">Dinoflagellate</name>
    <dbReference type="NCBI Taxonomy" id="89957"/>
    <lineage>
        <taxon>Eukaryota</taxon>
        <taxon>Sar</taxon>
        <taxon>Alveolata</taxon>
        <taxon>Dinophyceae</taxon>
        <taxon>Suessiales</taxon>
        <taxon>Suessiaceae</taxon>
        <taxon>Polarella</taxon>
    </lineage>
</organism>
<name>A0A813IM68_POLGL</name>
<feature type="non-terminal residue" evidence="2">
    <location>
        <position position="64"/>
    </location>
</feature>
<feature type="compositionally biased region" description="Basic and acidic residues" evidence="1">
    <location>
        <begin position="1"/>
        <end position="21"/>
    </location>
</feature>
<feature type="compositionally biased region" description="Polar residues" evidence="1">
    <location>
        <begin position="22"/>
        <end position="33"/>
    </location>
</feature>
<evidence type="ECO:0000256" key="1">
    <source>
        <dbReference type="SAM" id="MobiDB-lite"/>
    </source>
</evidence>
<accession>A0A813IM68</accession>
<dbReference type="Proteomes" id="UP000626109">
    <property type="component" value="Unassembled WGS sequence"/>
</dbReference>
<dbReference type="AlphaFoldDB" id="A0A813IM68"/>
<feature type="non-terminal residue" evidence="2">
    <location>
        <position position="1"/>
    </location>
</feature>
<feature type="region of interest" description="Disordered" evidence="1">
    <location>
        <begin position="1"/>
        <end position="33"/>
    </location>
</feature>
<sequence>RVDRNGVEDGREGQEEPRQEAQESSNTGQSQGIGVSVREVFKPQALRIVVSLLPALACVFAEFL</sequence>
<comment type="caution">
    <text evidence="2">The sequence shown here is derived from an EMBL/GenBank/DDBJ whole genome shotgun (WGS) entry which is preliminary data.</text>
</comment>
<evidence type="ECO:0000313" key="3">
    <source>
        <dbReference type="Proteomes" id="UP000626109"/>
    </source>
</evidence>
<dbReference type="EMBL" id="CAJNNW010010684">
    <property type="protein sequence ID" value="CAE8652343.1"/>
    <property type="molecule type" value="Genomic_DNA"/>
</dbReference>
<protein>
    <submittedName>
        <fullName evidence="2">Uncharacterized protein</fullName>
    </submittedName>
</protein>
<evidence type="ECO:0000313" key="2">
    <source>
        <dbReference type="EMBL" id="CAE8652343.1"/>
    </source>
</evidence>
<gene>
    <name evidence="2" type="ORF">PGLA2088_LOCUS9627</name>
</gene>